<dbReference type="GO" id="GO:0016878">
    <property type="term" value="F:acid-thiol ligase activity"/>
    <property type="evidence" value="ECO:0007669"/>
    <property type="project" value="UniProtKB-ARBA"/>
</dbReference>
<dbReference type="InterPro" id="IPR025110">
    <property type="entry name" value="AMP-bd_C"/>
</dbReference>
<dbReference type="RefSeq" id="WP_155334918.1">
    <property type="nucleotide sequence ID" value="NZ_BAAABN010000094.1"/>
</dbReference>
<dbReference type="InterPro" id="IPR045851">
    <property type="entry name" value="AMP-bd_C_sf"/>
</dbReference>
<dbReference type="PANTHER" id="PTHR43767:SF1">
    <property type="entry name" value="NONRIBOSOMAL PEPTIDE SYNTHASE PES1 (EUROFUNG)-RELATED"/>
    <property type="match status" value="1"/>
</dbReference>
<dbReference type="InterPro" id="IPR042099">
    <property type="entry name" value="ANL_N_sf"/>
</dbReference>
<dbReference type="Pfam" id="PF13193">
    <property type="entry name" value="AMP-binding_C"/>
    <property type="match status" value="1"/>
</dbReference>
<feature type="domain" description="AMP-dependent synthetase/ligase" evidence="1">
    <location>
        <begin position="13"/>
        <end position="339"/>
    </location>
</feature>
<feature type="domain" description="AMP-binding enzyme C-terminal" evidence="2">
    <location>
        <begin position="396"/>
        <end position="469"/>
    </location>
</feature>
<dbReference type="SUPFAM" id="SSF56801">
    <property type="entry name" value="Acetyl-CoA synthetase-like"/>
    <property type="match status" value="1"/>
</dbReference>
<gene>
    <name evidence="3" type="primary">fadD_1</name>
    <name evidence="3" type="ORF">Acor_05570</name>
</gene>
<evidence type="ECO:0000313" key="4">
    <source>
        <dbReference type="Proteomes" id="UP000334990"/>
    </source>
</evidence>
<reference evidence="3 4" key="1">
    <citation type="submission" date="2019-10" db="EMBL/GenBank/DDBJ databases">
        <title>Whole genome shotgun sequence of Acrocarpospora corrugata NBRC 13972.</title>
        <authorList>
            <person name="Ichikawa N."/>
            <person name="Kimura A."/>
            <person name="Kitahashi Y."/>
            <person name="Komaki H."/>
            <person name="Oguchi A."/>
        </authorList>
    </citation>
    <scope>NUCLEOTIDE SEQUENCE [LARGE SCALE GENOMIC DNA]</scope>
    <source>
        <strain evidence="3 4">NBRC 13972</strain>
    </source>
</reference>
<dbReference type="PANTHER" id="PTHR43767">
    <property type="entry name" value="LONG-CHAIN-FATTY-ACID--COA LIGASE"/>
    <property type="match status" value="1"/>
</dbReference>
<evidence type="ECO:0000259" key="1">
    <source>
        <dbReference type="Pfam" id="PF00501"/>
    </source>
</evidence>
<protein>
    <submittedName>
        <fullName evidence="3">Long-chain acyl-CoA synthetase</fullName>
    </submittedName>
</protein>
<sequence>MFDFDATPSFYAIAQAHPERPAVVDADGSETSYGALLARVNAVSHGLRARGLGVGDVVAGVLPNGIDAVTMLLATGQIGMYYVPINWHLTVPEIDYIVADCDAKIVASSPGEVSALADAQVAKNPDDRSNGVVMWYTSGTTGFPKGVQRPLSGNAPEETMPLYAWFLGEVCDLKPGDAVHLVTSPMYHSAPCAHVIFALNMGHTIVIAPRFEPITILELIDRYRVDNALMVPTMFHRMLQLPADTRKNYDLSSLRQVIHTGAACPIAVKKGIMDWWGPVLYEYYGSTESAIAFAVKPAEWLARPGTVGRPVPTFEARILDENGAELPPGAPGLVYVKSAMSTFRYRKDPAKTAASMRDDWYAPGDIAYLDEDGYLFICDRRTDLIISGGVNIYPAEIEAALLEHPAVADVAVIGVPDEEWGHRAVALVLRSRDVTADELLEHLRPRLARFKHPRAIEFRDELPRTPTGKLSRSKVKADYLARQPLH</sequence>
<dbReference type="InterPro" id="IPR000873">
    <property type="entry name" value="AMP-dep_synth/lig_dom"/>
</dbReference>
<organism evidence="3 4">
    <name type="scientific">Acrocarpospora corrugata</name>
    <dbReference type="NCBI Taxonomy" id="35763"/>
    <lineage>
        <taxon>Bacteria</taxon>
        <taxon>Bacillati</taxon>
        <taxon>Actinomycetota</taxon>
        <taxon>Actinomycetes</taxon>
        <taxon>Streptosporangiales</taxon>
        <taxon>Streptosporangiaceae</taxon>
        <taxon>Acrocarpospora</taxon>
    </lineage>
</organism>
<dbReference type="InterPro" id="IPR050237">
    <property type="entry name" value="ATP-dep_AMP-bd_enzyme"/>
</dbReference>
<dbReference type="Gene3D" id="3.40.50.12780">
    <property type="entry name" value="N-terminal domain of ligase-like"/>
    <property type="match status" value="1"/>
</dbReference>
<comment type="caution">
    <text evidence="3">The sequence shown here is derived from an EMBL/GenBank/DDBJ whole genome shotgun (WGS) entry which is preliminary data.</text>
</comment>
<evidence type="ECO:0000259" key="2">
    <source>
        <dbReference type="Pfam" id="PF13193"/>
    </source>
</evidence>
<dbReference type="InterPro" id="IPR020845">
    <property type="entry name" value="AMP-binding_CS"/>
</dbReference>
<keyword evidence="4" id="KW-1185">Reference proteome</keyword>
<dbReference type="Gene3D" id="3.30.300.30">
    <property type="match status" value="1"/>
</dbReference>
<accession>A0A5M3VPB3</accession>
<dbReference type="OrthoDB" id="9803968at2"/>
<dbReference type="EMBL" id="BLAD01000036">
    <property type="protein sequence ID" value="GER98495.1"/>
    <property type="molecule type" value="Genomic_DNA"/>
</dbReference>
<dbReference type="Pfam" id="PF00501">
    <property type="entry name" value="AMP-binding"/>
    <property type="match status" value="1"/>
</dbReference>
<evidence type="ECO:0000313" key="3">
    <source>
        <dbReference type="EMBL" id="GER98495.1"/>
    </source>
</evidence>
<proteinExistence type="predicted"/>
<name>A0A5M3VPB3_9ACTN</name>
<dbReference type="Proteomes" id="UP000334990">
    <property type="component" value="Unassembled WGS sequence"/>
</dbReference>
<dbReference type="AlphaFoldDB" id="A0A5M3VPB3"/>
<dbReference type="PROSITE" id="PS00455">
    <property type="entry name" value="AMP_BINDING"/>
    <property type="match status" value="1"/>
</dbReference>